<keyword evidence="2" id="KW-0812">Transmembrane</keyword>
<evidence type="ECO:0000256" key="1">
    <source>
        <dbReference type="SAM" id="MobiDB-lite"/>
    </source>
</evidence>
<feature type="region of interest" description="Disordered" evidence="1">
    <location>
        <begin position="1"/>
        <end position="35"/>
    </location>
</feature>
<feature type="region of interest" description="Disordered" evidence="1">
    <location>
        <begin position="365"/>
        <end position="428"/>
    </location>
</feature>
<sequence length="428" mass="45254">MAHAQATIPTGEGINHSTASRLSKRASRTAPTSPTDAATGILLHIAFAILSCIIFFFVALAMLSTHANASLFKNDRKSEPHADEDEDAQSDGPLAFTQEAMQRLMEHFDEDVSSAHHEDDAIEDGSTTHGSPALGAPTPSLASASSPCSSSATIGHAWPEWSWDWVREGQDELEDEEPLPLNPASVHAAASTASSTMTRMYLSQTALMALDAEMVEHSIHPALRPHPLGSSRSAALHALDNKLGATPSSSPDSSSHDSACLGLGIFSAPLTPPTTPEPTNSGHTGKNSSRSGTLVRQSTTSVPPLRQRPSCSSLTCECDIGERRLCTLSEVDDEEDALREEEGEEEEEDYGTTVTTITSTEASLMPPRSSSALQCGDAGSNIDSTATANAASTSTSTVETTPMAQDVKATKQLNRSSAIRRLLRPGRP</sequence>
<reference evidence="3" key="1">
    <citation type="journal article" date="2023" name="PhytoFront">
        <title>Draft Genome Resources of Seven Strains of Tilletia horrida, Causal Agent of Kernel Smut of Rice.</title>
        <authorList>
            <person name="Khanal S."/>
            <person name="Antony Babu S."/>
            <person name="Zhou X.G."/>
        </authorList>
    </citation>
    <scope>NUCLEOTIDE SEQUENCE</scope>
    <source>
        <strain evidence="3">TX3</strain>
    </source>
</reference>
<feature type="region of interest" description="Disordered" evidence="1">
    <location>
        <begin position="242"/>
        <end position="312"/>
    </location>
</feature>
<accession>A0AAN6GIG6</accession>
<protein>
    <submittedName>
        <fullName evidence="3">Uncharacterized protein</fullName>
    </submittedName>
</protein>
<organism evidence="3 4">
    <name type="scientific">Tilletia horrida</name>
    <dbReference type="NCBI Taxonomy" id="155126"/>
    <lineage>
        <taxon>Eukaryota</taxon>
        <taxon>Fungi</taxon>
        <taxon>Dikarya</taxon>
        <taxon>Basidiomycota</taxon>
        <taxon>Ustilaginomycotina</taxon>
        <taxon>Exobasidiomycetes</taxon>
        <taxon>Tilletiales</taxon>
        <taxon>Tilletiaceae</taxon>
        <taxon>Tilletia</taxon>
    </lineage>
</organism>
<feature type="compositionally biased region" description="Low complexity" evidence="1">
    <location>
        <begin position="384"/>
        <end position="401"/>
    </location>
</feature>
<feature type="compositionally biased region" description="Acidic residues" evidence="1">
    <location>
        <begin position="333"/>
        <end position="350"/>
    </location>
</feature>
<gene>
    <name evidence="3" type="ORF">OC842_000277</name>
</gene>
<keyword evidence="2" id="KW-1133">Transmembrane helix</keyword>
<evidence type="ECO:0000256" key="2">
    <source>
        <dbReference type="SAM" id="Phobius"/>
    </source>
</evidence>
<feature type="compositionally biased region" description="Polar residues" evidence="1">
    <location>
        <begin position="280"/>
        <end position="302"/>
    </location>
</feature>
<proteinExistence type="predicted"/>
<keyword evidence="2" id="KW-0472">Membrane</keyword>
<dbReference type="Proteomes" id="UP001176521">
    <property type="component" value="Unassembled WGS sequence"/>
</dbReference>
<feature type="transmembrane region" description="Helical" evidence="2">
    <location>
        <begin position="41"/>
        <end position="63"/>
    </location>
</feature>
<keyword evidence="4" id="KW-1185">Reference proteome</keyword>
<name>A0AAN6GIG6_9BASI</name>
<feature type="region of interest" description="Disordered" evidence="1">
    <location>
        <begin position="333"/>
        <end position="353"/>
    </location>
</feature>
<feature type="region of interest" description="Disordered" evidence="1">
    <location>
        <begin position="111"/>
        <end position="149"/>
    </location>
</feature>
<dbReference type="AlphaFoldDB" id="A0AAN6GIG6"/>
<evidence type="ECO:0000313" key="3">
    <source>
        <dbReference type="EMBL" id="KAK0540824.1"/>
    </source>
</evidence>
<comment type="caution">
    <text evidence="3">The sequence shown here is derived from an EMBL/GenBank/DDBJ whole genome shotgun (WGS) entry which is preliminary data.</text>
</comment>
<feature type="compositionally biased region" description="Low complexity" evidence="1">
    <location>
        <begin position="247"/>
        <end position="258"/>
    </location>
</feature>
<feature type="compositionally biased region" description="Low complexity" evidence="1">
    <location>
        <begin position="131"/>
        <end position="149"/>
    </location>
</feature>
<evidence type="ECO:0000313" key="4">
    <source>
        <dbReference type="Proteomes" id="UP001176521"/>
    </source>
</evidence>
<dbReference type="EMBL" id="JAPDMQ010000007">
    <property type="protein sequence ID" value="KAK0540824.1"/>
    <property type="molecule type" value="Genomic_DNA"/>
</dbReference>